<evidence type="ECO:0000256" key="12">
    <source>
        <dbReference type="RuleBase" id="RU000679"/>
    </source>
</evidence>
<dbReference type="GO" id="GO:0016020">
    <property type="term" value="C:membrane"/>
    <property type="evidence" value="ECO:0007669"/>
    <property type="project" value="UniProtKB-SubCell"/>
</dbReference>
<keyword evidence="14" id="KW-1185">Reference proteome</keyword>
<evidence type="ECO:0000256" key="1">
    <source>
        <dbReference type="ARBA" id="ARBA00004141"/>
    </source>
</evidence>
<keyword evidence="6" id="KW-1133">Transmembrane helix</keyword>
<comment type="subcellular location">
    <subcellularLocation>
        <location evidence="1">Membrane</location>
        <topology evidence="1">Multi-pass membrane protein</topology>
    </subcellularLocation>
</comment>
<keyword evidence="7" id="KW-0915">Sodium</keyword>
<evidence type="ECO:0000256" key="3">
    <source>
        <dbReference type="ARBA" id="ARBA00022448"/>
    </source>
</evidence>
<keyword evidence="10 12" id="KW-0739">Sodium transport</keyword>
<dbReference type="Pfam" id="PF00858">
    <property type="entry name" value="ASC"/>
    <property type="match status" value="1"/>
</dbReference>
<dbReference type="InterPro" id="IPR001873">
    <property type="entry name" value="ENaC"/>
</dbReference>
<sequence>MREAFFGFFLGDSSSDLIRLIGFRSVEVPPTTSEALPKAVPSLSYPQSTAHLSIPCALRRLRRLRAAPVRFLRPSACCAGVLCTVLWDRFFNLPALLALRDYTDAPVVPKVGVCQPVDAIVENFLNHEVKNNKDRVKLAAALIKILKHEPIEDDQLRLLQHLFNTNNLNLAQVFDNYTVECSRMIKKCRWHNILVPCEDLFKKEITPWGFFTENVGEEWVKPLSLSGGHIYFAVLLLVFEEDQNEEKLVQGSCVSKQGYSQRLCSLKHKEKKCGCSDPFRASAGDQYEDKLPPCGLKQIMCVNTRGNKGLFNDFV</sequence>
<comment type="similarity">
    <text evidence="2 12">Belongs to the amiloride-sensitive sodium channel (TC 1.A.6) family.</text>
</comment>
<keyword evidence="11 12" id="KW-0407">Ion channel</keyword>
<name>A0A9N9R8J1_9NEOP</name>
<evidence type="ECO:0000313" key="13">
    <source>
        <dbReference type="EMBL" id="CAG9791717.1"/>
    </source>
</evidence>
<dbReference type="OrthoDB" id="10055027at2759"/>
<keyword evidence="4 12" id="KW-0894">Sodium channel</keyword>
<dbReference type="AlphaFoldDB" id="A0A9N9R8J1"/>
<evidence type="ECO:0000256" key="9">
    <source>
        <dbReference type="ARBA" id="ARBA00023136"/>
    </source>
</evidence>
<keyword evidence="3 12" id="KW-0813">Transport</keyword>
<evidence type="ECO:0000256" key="11">
    <source>
        <dbReference type="ARBA" id="ARBA00023303"/>
    </source>
</evidence>
<keyword evidence="9" id="KW-0472">Membrane</keyword>
<keyword evidence="5 12" id="KW-0812">Transmembrane</keyword>
<evidence type="ECO:0000256" key="4">
    <source>
        <dbReference type="ARBA" id="ARBA00022461"/>
    </source>
</evidence>
<organism evidence="13 14">
    <name type="scientific">Diatraea saccharalis</name>
    <name type="common">sugarcane borer</name>
    <dbReference type="NCBI Taxonomy" id="40085"/>
    <lineage>
        <taxon>Eukaryota</taxon>
        <taxon>Metazoa</taxon>
        <taxon>Ecdysozoa</taxon>
        <taxon>Arthropoda</taxon>
        <taxon>Hexapoda</taxon>
        <taxon>Insecta</taxon>
        <taxon>Pterygota</taxon>
        <taxon>Neoptera</taxon>
        <taxon>Endopterygota</taxon>
        <taxon>Lepidoptera</taxon>
        <taxon>Glossata</taxon>
        <taxon>Ditrysia</taxon>
        <taxon>Pyraloidea</taxon>
        <taxon>Crambidae</taxon>
        <taxon>Crambinae</taxon>
        <taxon>Diatraea</taxon>
    </lineage>
</organism>
<evidence type="ECO:0000256" key="7">
    <source>
        <dbReference type="ARBA" id="ARBA00023053"/>
    </source>
</evidence>
<reference evidence="13" key="1">
    <citation type="submission" date="2021-12" db="EMBL/GenBank/DDBJ databases">
        <authorList>
            <person name="King R."/>
        </authorList>
    </citation>
    <scope>NUCLEOTIDE SEQUENCE</scope>
</reference>
<keyword evidence="8 12" id="KW-0406">Ion transport</keyword>
<protein>
    <submittedName>
        <fullName evidence="13">Uncharacterized protein</fullName>
    </submittedName>
</protein>
<evidence type="ECO:0000256" key="8">
    <source>
        <dbReference type="ARBA" id="ARBA00023065"/>
    </source>
</evidence>
<reference evidence="13" key="2">
    <citation type="submission" date="2022-10" db="EMBL/GenBank/DDBJ databases">
        <authorList>
            <consortium name="ENA_rothamsted_submissions"/>
            <consortium name="culmorum"/>
            <person name="King R."/>
        </authorList>
    </citation>
    <scope>NUCLEOTIDE SEQUENCE</scope>
</reference>
<proteinExistence type="inferred from homology"/>
<evidence type="ECO:0000256" key="2">
    <source>
        <dbReference type="ARBA" id="ARBA00007193"/>
    </source>
</evidence>
<accession>A0A9N9R8J1</accession>
<evidence type="ECO:0000256" key="6">
    <source>
        <dbReference type="ARBA" id="ARBA00022989"/>
    </source>
</evidence>
<dbReference type="EMBL" id="OU893335">
    <property type="protein sequence ID" value="CAG9791717.1"/>
    <property type="molecule type" value="Genomic_DNA"/>
</dbReference>
<evidence type="ECO:0000256" key="5">
    <source>
        <dbReference type="ARBA" id="ARBA00022692"/>
    </source>
</evidence>
<dbReference type="Proteomes" id="UP001153714">
    <property type="component" value="Chromosome 4"/>
</dbReference>
<evidence type="ECO:0000313" key="14">
    <source>
        <dbReference type="Proteomes" id="UP001153714"/>
    </source>
</evidence>
<evidence type="ECO:0000256" key="10">
    <source>
        <dbReference type="ARBA" id="ARBA00023201"/>
    </source>
</evidence>
<dbReference type="GO" id="GO:0005272">
    <property type="term" value="F:sodium channel activity"/>
    <property type="evidence" value="ECO:0007669"/>
    <property type="project" value="UniProtKB-KW"/>
</dbReference>
<gene>
    <name evidence="13" type="ORF">DIATSA_LOCUS9314</name>
</gene>